<name>A0A1I3CJ04_9EURY</name>
<organism evidence="2 3">
    <name type="scientific">Halorubrum aquaticum</name>
    <dbReference type="NCBI Taxonomy" id="387340"/>
    <lineage>
        <taxon>Archaea</taxon>
        <taxon>Methanobacteriati</taxon>
        <taxon>Methanobacteriota</taxon>
        <taxon>Stenosarchaea group</taxon>
        <taxon>Halobacteria</taxon>
        <taxon>Halobacteriales</taxon>
        <taxon>Haloferacaceae</taxon>
        <taxon>Halorubrum</taxon>
    </lineage>
</organism>
<keyword evidence="3" id="KW-1185">Reference proteome</keyword>
<evidence type="ECO:0000256" key="1">
    <source>
        <dbReference type="SAM" id="Phobius"/>
    </source>
</evidence>
<protein>
    <submittedName>
        <fullName evidence="2">Uncharacterized protein</fullName>
    </submittedName>
</protein>
<gene>
    <name evidence="2" type="ORF">SAMN04488066_12333</name>
</gene>
<dbReference type="AlphaFoldDB" id="A0A1I3CJ04"/>
<evidence type="ECO:0000313" key="2">
    <source>
        <dbReference type="EMBL" id="SFH74472.1"/>
    </source>
</evidence>
<dbReference type="Proteomes" id="UP000323537">
    <property type="component" value="Unassembled WGS sequence"/>
</dbReference>
<dbReference type="EMBL" id="FOPZ01000023">
    <property type="protein sequence ID" value="SFH74472.1"/>
    <property type="molecule type" value="Genomic_DNA"/>
</dbReference>
<feature type="transmembrane region" description="Helical" evidence="1">
    <location>
        <begin position="84"/>
        <end position="102"/>
    </location>
</feature>
<dbReference type="RefSeq" id="WP_149785515.1">
    <property type="nucleotide sequence ID" value="NZ_BAAADP010000003.1"/>
</dbReference>
<reference evidence="2 3" key="1">
    <citation type="submission" date="2016-10" db="EMBL/GenBank/DDBJ databases">
        <authorList>
            <person name="Varghese N."/>
            <person name="Submissions S."/>
        </authorList>
    </citation>
    <scope>NUCLEOTIDE SEQUENCE [LARGE SCALE GENOMIC DNA]</scope>
    <source>
        <strain evidence="2 3">CGMCC 1.6377</strain>
    </source>
</reference>
<accession>A0A1I3CJ04</accession>
<feature type="transmembrane region" description="Helical" evidence="1">
    <location>
        <begin position="58"/>
        <end position="78"/>
    </location>
</feature>
<dbReference type="OrthoDB" id="342008at2157"/>
<keyword evidence="1" id="KW-1133">Transmembrane helix</keyword>
<evidence type="ECO:0000313" key="3">
    <source>
        <dbReference type="Proteomes" id="UP000323537"/>
    </source>
</evidence>
<sequence length="119" mass="12345">MSEQELDPVEQLRRVGIGLILGGLAFGGLSFGIDAVVSGIVLLGAGIIVWWGEYRRELTVGIGVGIGVAGLVVLMDLWTDTGFSGLRLAGFIVALGVVDYVLAPAYGKIQDAGERASGK</sequence>
<keyword evidence="1" id="KW-0472">Membrane</keyword>
<feature type="transmembrane region" description="Helical" evidence="1">
    <location>
        <begin position="20"/>
        <end position="51"/>
    </location>
</feature>
<proteinExistence type="predicted"/>
<keyword evidence="1" id="KW-0812">Transmembrane</keyword>